<proteinExistence type="predicted"/>
<evidence type="ECO:0000313" key="2">
    <source>
        <dbReference type="Proteomes" id="UP000252085"/>
    </source>
</evidence>
<name>A0A367R3P3_NOSPU</name>
<gene>
    <name evidence="1" type="ORF">A6769_31580</name>
</gene>
<protein>
    <submittedName>
        <fullName evidence="1">Uncharacterized protein</fullName>
    </submittedName>
</protein>
<dbReference type="EMBL" id="LXQE01000178">
    <property type="protein sequence ID" value="RCJ31086.1"/>
    <property type="molecule type" value="Genomic_DNA"/>
</dbReference>
<organism evidence="1 2">
    <name type="scientific">Nostoc punctiforme NIES-2108</name>
    <dbReference type="NCBI Taxonomy" id="1356359"/>
    <lineage>
        <taxon>Bacteria</taxon>
        <taxon>Bacillati</taxon>
        <taxon>Cyanobacteriota</taxon>
        <taxon>Cyanophyceae</taxon>
        <taxon>Nostocales</taxon>
        <taxon>Nostocaceae</taxon>
        <taxon>Nostoc</taxon>
    </lineage>
</organism>
<dbReference type="AlphaFoldDB" id="A0A367R3P3"/>
<dbReference type="Proteomes" id="UP000252085">
    <property type="component" value="Unassembled WGS sequence"/>
</dbReference>
<sequence>MLKISTITNELNSLVKQLLHSKSILPVLTTSSTVPTLDFRFWIFLVLSPLIVGETNLKDARNYAIYETLREGLLTNANLKSKIG</sequence>
<evidence type="ECO:0000313" key="1">
    <source>
        <dbReference type="EMBL" id="RCJ31086.1"/>
    </source>
</evidence>
<accession>A0A367R3P3</accession>
<reference evidence="1 2" key="1">
    <citation type="submission" date="2016-04" db="EMBL/GenBank/DDBJ databases">
        <authorList>
            <person name="Evans L.H."/>
            <person name="Alamgir A."/>
            <person name="Owens N."/>
            <person name="Weber N.D."/>
            <person name="Virtaneva K."/>
            <person name="Barbian K."/>
            <person name="Babar A."/>
            <person name="Rosenke K."/>
        </authorList>
    </citation>
    <scope>NUCLEOTIDE SEQUENCE [LARGE SCALE GENOMIC DNA]</scope>
    <source>
        <strain evidence="1">NIES-2108</strain>
    </source>
</reference>
<comment type="caution">
    <text evidence="1">The sequence shown here is derived from an EMBL/GenBank/DDBJ whole genome shotgun (WGS) entry which is preliminary data.</text>
</comment>